<feature type="domain" description="4Fe-4S Wbl-type" evidence="11">
    <location>
        <begin position="25"/>
        <end position="87"/>
    </location>
</feature>
<evidence type="ECO:0000259" key="11">
    <source>
        <dbReference type="PROSITE" id="PS51674"/>
    </source>
</evidence>
<evidence type="ECO:0000256" key="9">
    <source>
        <dbReference type="ARBA" id="ARBA00023157"/>
    </source>
</evidence>
<dbReference type="EMBL" id="CAEZWB010000016">
    <property type="protein sequence ID" value="CAB4641359.1"/>
    <property type="molecule type" value="Genomic_DNA"/>
</dbReference>
<evidence type="ECO:0000256" key="3">
    <source>
        <dbReference type="ARBA" id="ARBA00022485"/>
    </source>
</evidence>
<evidence type="ECO:0000313" key="14">
    <source>
        <dbReference type="EMBL" id="CAB4704467.1"/>
    </source>
</evidence>
<keyword evidence="3" id="KW-0004">4Fe-4S</keyword>
<keyword evidence="9" id="KW-1015">Disulfide bond</keyword>
<dbReference type="Pfam" id="PF02467">
    <property type="entry name" value="Whib"/>
    <property type="match status" value="1"/>
</dbReference>
<dbReference type="EMBL" id="CAEZWH010000043">
    <property type="protein sequence ID" value="CAB4648712.1"/>
    <property type="molecule type" value="Genomic_DNA"/>
</dbReference>
<evidence type="ECO:0000313" key="13">
    <source>
        <dbReference type="EMBL" id="CAB4648712.1"/>
    </source>
</evidence>
<dbReference type="GO" id="GO:0047134">
    <property type="term" value="F:protein-disulfide reductase [NAD(P)H] activity"/>
    <property type="evidence" value="ECO:0007669"/>
    <property type="project" value="TreeGrafter"/>
</dbReference>
<dbReference type="PANTHER" id="PTHR38839:SF6">
    <property type="entry name" value="TRANSCRIPTIONAL REGULATOR WHIB1"/>
    <property type="match status" value="1"/>
</dbReference>
<dbReference type="InterPro" id="IPR003482">
    <property type="entry name" value="Whib"/>
</dbReference>
<keyword evidence="6" id="KW-0411">Iron-sulfur</keyword>
<evidence type="ECO:0000313" key="12">
    <source>
        <dbReference type="EMBL" id="CAB4641359.1"/>
    </source>
</evidence>
<evidence type="ECO:0000256" key="8">
    <source>
        <dbReference type="ARBA" id="ARBA00023125"/>
    </source>
</evidence>
<keyword evidence="4" id="KW-0479">Metal-binding</keyword>
<proteinExistence type="inferred from homology"/>
<keyword evidence="5" id="KW-0408">Iron</keyword>
<evidence type="ECO:0000256" key="2">
    <source>
        <dbReference type="ARBA" id="ARBA00006597"/>
    </source>
</evidence>
<dbReference type="EMBL" id="CAFBOT010000009">
    <property type="protein sequence ID" value="CAB4981371.1"/>
    <property type="molecule type" value="Genomic_DNA"/>
</dbReference>
<dbReference type="EMBL" id="CAEZZM010000043">
    <property type="protein sequence ID" value="CAB4761138.1"/>
    <property type="molecule type" value="Genomic_DNA"/>
</dbReference>
<gene>
    <name evidence="12" type="ORF">UFOPK2166_00228</name>
    <name evidence="13" type="ORF">UFOPK2195_00349</name>
    <name evidence="14" type="ORF">UFOPK2657_00175</name>
    <name evidence="15" type="ORF">UFOPK2872_00506</name>
    <name evidence="16" type="ORF">UFOPK4000_00118</name>
</gene>
<dbReference type="InterPro" id="IPR034768">
    <property type="entry name" value="4FE4S_WBL"/>
</dbReference>
<dbReference type="GO" id="GO:0046872">
    <property type="term" value="F:metal ion binding"/>
    <property type="evidence" value="ECO:0007669"/>
    <property type="project" value="UniProtKB-KW"/>
</dbReference>
<evidence type="ECO:0000256" key="6">
    <source>
        <dbReference type="ARBA" id="ARBA00023014"/>
    </source>
</evidence>
<name>A0A6J7MK66_9ZZZZ</name>
<organism evidence="16">
    <name type="scientific">freshwater metagenome</name>
    <dbReference type="NCBI Taxonomy" id="449393"/>
    <lineage>
        <taxon>unclassified sequences</taxon>
        <taxon>metagenomes</taxon>
        <taxon>ecological metagenomes</taxon>
    </lineage>
</organism>
<dbReference type="GO" id="GO:0045892">
    <property type="term" value="P:negative regulation of DNA-templated transcription"/>
    <property type="evidence" value="ECO:0007669"/>
    <property type="project" value="TreeGrafter"/>
</dbReference>
<dbReference type="GO" id="GO:0045454">
    <property type="term" value="P:cell redox homeostasis"/>
    <property type="evidence" value="ECO:0007669"/>
    <property type="project" value="TreeGrafter"/>
</dbReference>
<evidence type="ECO:0000256" key="7">
    <source>
        <dbReference type="ARBA" id="ARBA00023015"/>
    </source>
</evidence>
<evidence type="ECO:0000256" key="10">
    <source>
        <dbReference type="ARBA" id="ARBA00023163"/>
    </source>
</evidence>
<keyword evidence="10" id="KW-0804">Transcription</keyword>
<evidence type="ECO:0000313" key="15">
    <source>
        <dbReference type="EMBL" id="CAB4761138.1"/>
    </source>
</evidence>
<sequence length="103" mass="11348">MVTLSILATSLALGSADYTWRKNALCRDTDPELFFPVGSTGQALQQISAAKEVCCECTVKTECLEFAIETNQDCGIWGGTSEDERRNIRRQMAAERRAARVTA</sequence>
<dbReference type="EMBL" id="CAEZYG010000015">
    <property type="protein sequence ID" value="CAB4704467.1"/>
    <property type="molecule type" value="Genomic_DNA"/>
</dbReference>
<evidence type="ECO:0000256" key="1">
    <source>
        <dbReference type="ARBA" id="ARBA00001966"/>
    </source>
</evidence>
<protein>
    <submittedName>
        <fullName evidence="16">Unannotated protein</fullName>
    </submittedName>
</protein>
<comment type="similarity">
    <text evidence="2">Belongs to the WhiB family.</text>
</comment>
<dbReference type="HAMAP" id="MF_01479">
    <property type="entry name" value="WhiB"/>
    <property type="match status" value="1"/>
</dbReference>
<dbReference type="AlphaFoldDB" id="A0A6J7MK66"/>
<evidence type="ECO:0000313" key="16">
    <source>
        <dbReference type="EMBL" id="CAB4981371.1"/>
    </source>
</evidence>
<comment type="cofactor">
    <cofactor evidence="1">
        <name>[4Fe-4S] cluster</name>
        <dbReference type="ChEBI" id="CHEBI:49883"/>
    </cofactor>
</comment>
<dbReference type="PROSITE" id="PS51674">
    <property type="entry name" value="4FE4S_WBL"/>
    <property type="match status" value="1"/>
</dbReference>
<accession>A0A6J7MK66</accession>
<dbReference type="GO" id="GO:0051539">
    <property type="term" value="F:4 iron, 4 sulfur cluster binding"/>
    <property type="evidence" value="ECO:0007669"/>
    <property type="project" value="UniProtKB-KW"/>
</dbReference>
<keyword evidence="8" id="KW-0238">DNA-binding</keyword>
<dbReference type="PANTHER" id="PTHR38839">
    <property type="entry name" value="TRANSCRIPTIONAL REGULATOR WHID-RELATED"/>
    <property type="match status" value="1"/>
</dbReference>
<dbReference type="GO" id="GO:0003677">
    <property type="term" value="F:DNA binding"/>
    <property type="evidence" value="ECO:0007669"/>
    <property type="project" value="UniProtKB-KW"/>
</dbReference>
<evidence type="ECO:0000256" key="4">
    <source>
        <dbReference type="ARBA" id="ARBA00022723"/>
    </source>
</evidence>
<keyword evidence="7" id="KW-0805">Transcription regulation</keyword>
<reference evidence="16" key="1">
    <citation type="submission" date="2020-05" db="EMBL/GenBank/DDBJ databases">
        <authorList>
            <person name="Chiriac C."/>
            <person name="Salcher M."/>
            <person name="Ghai R."/>
            <person name="Kavagutti S V."/>
        </authorList>
    </citation>
    <scope>NUCLEOTIDE SEQUENCE</scope>
</reference>
<evidence type="ECO:0000256" key="5">
    <source>
        <dbReference type="ARBA" id="ARBA00023004"/>
    </source>
</evidence>